<reference evidence="2" key="1">
    <citation type="submission" date="2021-06" db="EMBL/GenBank/DDBJ databases">
        <authorList>
            <person name="Hodson N. C."/>
            <person name="Mongue J. A."/>
            <person name="Jaron S. K."/>
        </authorList>
    </citation>
    <scope>NUCLEOTIDE SEQUENCE</scope>
</reference>
<gene>
    <name evidence="2" type="ORF">AFUS01_LOCUS8986</name>
</gene>
<feature type="signal peptide" evidence="1">
    <location>
        <begin position="1"/>
        <end position="20"/>
    </location>
</feature>
<evidence type="ECO:0008006" key="4">
    <source>
        <dbReference type="Google" id="ProtNLM"/>
    </source>
</evidence>
<dbReference type="EMBL" id="CAJVCH010063455">
    <property type="protein sequence ID" value="CAG7719674.1"/>
    <property type="molecule type" value="Genomic_DNA"/>
</dbReference>
<comment type="caution">
    <text evidence="2">The sequence shown here is derived from an EMBL/GenBank/DDBJ whole genome shotgun (WGS) entry which is preliminary data.</text>
</comment>
<dbReference type="AlphaFoldDB" id="A0A8J2P0I7"/>
<proteinExistence type="predicted"/>
<protein>
    <recommendedName>
        <fullName evidence="4">Secreted protein</fullName>
    </recommendedName>
</protein>
<feature type="chain" id="PRO_5035178349" description="Secreted protein" evidence="1">
    <location>
        <begin position="21"/>
        <end position="70"/>
    </location>
</feature>
<evidence type="ECO:0000313" key="2">
    <source>
        <dbReference type="EMBL" id="CAG7719674.1"/>
    </source>
</evidence>
<sequence>MARIVLFVITSGVLNLVSVGVKESIFLSQVSPKTLLLLPAPEASCSRLVSQQLKSILAFSIDLAEFDLNW</sequence>
<keyword evidence="1" id="KW-0732">Signal</keyword>
<evidence type="ECO:0000256" key="1">
    <source>
        <dbReference type="SAM" id="SignalP"/>
    </source>
</evidence>
<evidence type="ECO:0000313" key="3">
    <source>
        <dbReference type="Proteomes" id="UP000708208"/>
    </source>
</evidence>
<accession>A0A8J2P0I7</accession>
<keyword evidence="3" id="KW-1185">Reference proteome</keyword>
<dbReference type="Proteomes" id="UP000708208">
    <property type="component" value="Unassembled WGS sequence"/>
</dbReference>
<organism evidence="2 3">
    <name type="scientific">Allacma fusca</name>
    <dbReference type="NCBI Taxonomy" id="39272"/>
    <lineage>
        <taxon>Eukaryota</taxon>
        <taxon>Metazoa</taxon>
        <taxon>Ecdysozoa</taxon>
        <taxon>Arthropoda</taxon>
        <taxon>Hexapoda</taxon>
        <taxon>Collembola</taxon>
        <taxon>Symphypleona</taxon>
        <taxon>Sminthuridae</taxon>
        <taxon>Allacma</taxon>
    </lineage>
</organism>
<name>A0A8J2P0I7_9HEXA</name>